<reference evidence="2" key="1">
    <citation type="submission" date="2016-12" db="EMBL/GenBank/DDBJ databases">
        <authorList>
            <person name="Herbold C."/>
        </authorList>
    </citation>
    <scope>NUCLEOTIDE SEQUENCE [LARGE SCALE GENOMIC DNA]</scope>
</reference>
<name>A0A2H1EIT1_9ARCH</name>
<evidence type="ECO:0000313" key="2">
    <source>
        <dbReference type="Proteomes" id="UP000232412"/>
    </source>
</evidence>
<keyword evidence="2" id="KW-1185">Reference proteome</keyword>
<dbReference type="AlphaFoldDB" id="A0A2H1EIT1"/>
<organism evidence="1 2">
    <name type="scientific">Nitrosotalea sinensis</name>
    <dbReference type="NCBI Taxonomy" id="1499975"/>
    <lineage>
        <taxon>Archaea</taxon>
        <taxon>Nitrososphaerota</taxon>
        <taxon>Nitrososphaeria</taxon>
        <taxon>Nitrosotaleales</taxon>
        <taxon>Nitrosotaleaceae</taxon>
        <taxon>Nitrosotalea</taxon>
    </lineage>
</organism>
<sequence>MLQLERNIATLIRPIVKDGVSCVGLINKNGRLDEMVCKDDLPLSKDKKEMFYMSIRFLTSMQSDFDAELQPVYYNITERGDLKIVTIPIGDRIVFSLMDKTENHIQVVENLHNIFNNLEMFSHPSWLPVIAKSIECQ</sequence>
<evidence type="ECO:0000313" key="1">
    <source>
        <dbReference type="EMBL" id="SHO47784.1"/>
    </source>
</evidence>
<evidence type="ECO:0008006" key="3">
    <source>
        <dbReference type="Google" id="ProtNLM"/>
    </source>
</evidence>
<dbReference type="Proteomes" id="UP000232412">
    <property type="component" value="Unassembled WGS sequence"/>
</dbReference>
<accession>A0A2H1EIT1</accession>
<gene>
    <name evidence="1" type="ORF">NSIN_40228</name>
</gene>
<protein>
    <recommendedName>
        <fullName evidence="3">Roadblock/LAMTOR2 domain-containing protein</fullName>
    </recommendedName>
</protein>
<dbReference type="EMBL" id="FRFC01000005">
    <property type="protein sequence ID" value="SHO47784.1"/>
    <property type="molecule type" value="Genomic_DNA"/>
</dbReference>
<proteinExistence type="predicted"/>
<dbReference type="RefSeq" id="WP_101010819.1">
    <property type="nucleotide sequence ID" value="NZ_FRFC01000005.1"/>
</dbReference>